<sequence>MKPATFKMNKSFRKPLVVTVSIAATSDGVHFPLIRREQCIEISPRVDAMIPRTPTILF</sequence>
<dbReference type="AlphaFoldDB" id="A0A5C6FZK0"/>
<protein>
    <submittedName>
        <fullName evidence="1">Uncharacterized protein</fullName>
    </submittedName>
</protein>
<organism evidence="1 2">
    <name type="scientific">Crateriforma conspicua</name>
    <dbReference type="NCBI Taxonomy" id="2527996"/>
    <lineage>
        <taxon>Bacteria</taxon>
        <taxon>Pseudomonadati</taxon>
        <taxon>Planctomycetota</taxon>
        <taxon>Planctomycetia</taxon>
        <taxon>Planctomycetales</taxon>
        <taxon>Planctomycetaceae</taxon>
        <taxon>Crateriforma</taxon>
    </lineage>
</organism>
<gene>
    <name evidence="1" type="ORF">V7x_26070</name>
</gene>
<dbReference type="EMBL" id="SJPZ01000001">
    <property type="protein sequence ID" value="TWU67035.1"/>
    <property type="molecule type" value="Genomic_DNA"/>
</dbReference>
<reference evidence="1 2" key="1">
    <citation type="submission" date="2019-02" db="EMBL/GenBank/DDBJ databases">
        <title>Deep-cultivation of Planctomycetes and their phenomic and genomic characterization uncovers novel biology.</title>
        <authorList>
            <person name="Wiegand S."/>
            <person name="Jogler M."/>
            <person name="Boedeker C."/>
            <person name="Pinto D."/>
            <person name="Vollmers J."/>
            <person name="Rivas-Marin E."/>
            <person name="Kohn T."/>
            <person name="Peeters S.H."/>
            <person name="Heuer A."/>
            <person name="Rast P."/>
            <person name="Oberbeckmann S."/>
            <person name="Bunk B."/>
            <person name="Jeske O."/>
            <person name="Meyerdierks A."/>
            <person name="Storesund J.E."/>
            <person name="Kallscheuer N."/>
            <person name="Luecker S."/>
            <person name="Lage O.M."/>
            <person name="Pohl T."/>
            <person name="Merkel B.J."/>
            <person name="Hornburger P."/>
            <person name="Mueller R.-W."/>
            <person name="Bruemmer F."/>
            <person name="Labrenz M."/>
            <person name="Spormann A.M."/>
            <person name="Op Den Camp H."/>
            <person name="Overmann J."/>
            <person name="Amann R."/>
            <person name="Jetten M.S.M."/>
            <person name="Mascher T."/>
            <person name="Medema M.H."/>
            <person name="Devos D.P."/>
            <person name="Kaster A.-K."/>
            <person name="Ovreas L."/>
            <person name="Rohde M."/>
            <person name="Galperin M.Y."/>
            <person name="Jogler C."/>
        </authorList>
    </citation>
    <scope>NUCLEOTIDE SEQUENCE [LARGE SCALE GENOMIC DNA]</scope>
    <source>
        <strain evidence="1 2">V7</strain>
    </source>
</reference>
<evidence type="ECO:0000313" key="2">
    <source>
        <dbReference type="Proteomes" id="UP000316476"/>
    </source>
</evidence>
<comment type="caution">
    <text evidence="1">The sequence shown here is derived from an EMBL/GenBank/DDBJ whole genome shotgun (WGS) entry which is preliminary data.</text>
</comment>
<evidence type="ECO:0000313" key="1">
    <source>
        <dbReference type="EMBL" id="TWU67035.1"/>
    </source>
</evidence>
<dbReference type="Proteomes" id="UP000316476">
    <property type="component" value="Unassembled WGS sequence"/>
</dbReference>
<proteinExistence type="predicted"/>
<accession>A0A5C6FZK0</accession>
<name>A0A5C6FZK0_9PLAN</name>